<dbReference type="InterPro" id="IPR036890">
    <property type="entry name" value="HATPase_C_sf"/>
</dbReference>
<evidence type="ECO:0000256" key="2">
    <source>
        <dbReference type="SAM" id="SignalP"/>
    </source>
</evidence>
<gene>
    <name evidence="5" type="ORF">GCM10011340_29520</name>
</gene>
<evidence type="ECO:0000259" key="3">
    <source>
        <dbReference type="Pfam" id="PF06580"/>
    </source>
</evidence>
<dbReference type="Pfam" id="PF12862">
    <property type="entry name" value="ANAPC5"/>
    <property type="match status" value="1"/>
</dbReference>
<dbReference type="InterPro" id="IPR050640">
    <property type="entry name" value="Bact_2-comp_sensor_kinase"/>
</dbReference>
<evidence type="ECO:0000256" key="1">
    <source>
        <dbReference type="SAM" id="Phobius"/>
    </source>
</evidence>
<dbReference type="InterPro" id="IPR011990">
    <property type="entry name" value="TPR-like_helical_dom_sf"/>
</dbReference>
<dbReference type="Gene3D" id="1.25.40.10">
    <property type="entry name" value="Tetratricopeptide repeat domain"/>
    <property type="match status" value="2"/>
</dbReference>
<comment type="caution">
    <text evidence="5">The sequence shown here is derived from an EMBL/GenBank/DDBJ whole genome shotgun (WGS) entry which is preliminary data.</text>
</comment>
<keyword evidence="1" id="KW-0812">Transmembrane</keyword>
<keyword evidence="2" id="KW-0732">Signal</keyword>
<dbReference type="EMBL" id="BNAG01000004">
    <property type="protein sequence ID" value="GHE71619.1"/>
    <property type="molecule type" value="Genomic_DNA"/>
</dbReference>
<evidence type="ECO:0000313" key="5">
    <source>
        <dbReference type="EMBL" id="GHE71619.1"/>
    </source>
</evidence>
<dbReference type="SUPFAM" id="SSF48452">
    <property type="entry name" value="TPR-like"/>
    <property type="match status" value="1"/>
</dbReference>
<protein>
    <recommendedName>
        <fullName evidence="7">Signal transduction histidine kinase internal region domain-containing protein</fullName>
    </recommendedName>
</protein>
<feature type="transmembrane region" description="Helical" evidence="1">
    <location>
        <begin position="396"/>
        <end position="416"/>
    </location>
</feature>
<dbReference type="Proteomes" id="UP000658258">
    <property type="component" value="Unassembled WGS sequence"/>
</dbReference>
<dbReference type="RefSeq" id="WP_189631060.1">
    <property type="nucleotide sequence ID" value="NZ_BNAG01000004.1"/>
</dbReference>
<keyword evidence="6" id="KW-1185">Reference proteome</keyword>
<accession>A0ABQ3IAP4</accession>
<feature type="signal peptide" evidence="2">
    <location>
        <begin position="1"/>
        <end position="21"/>
    </location>
</feature>
<keyword evidence="1" id="KW-0472">Membrane</keyword>
<reference evidence="6" key="1">
    <citation type="journal article" date="2019" name="Int. J. Syst. Evol. Microbiol.">
        <title>The Global Catalogue of Microorganisms (GCM) 10K type strain sequencing project: providing services to taxonomists for standard genome sequencing and annotation.</title>
        <authorList>
            <consortium name="The Broad Institute Genomics Platform"/>
            <consortium name="The Broad Institute Genome Sequencing Center for Infectious Disease"/>
            <person name="Wu L."/>
            <person name="Ma J."/>
        </authorList>
    </citation>
    <scope>NUCLEOTIDE SEQUENCE [LARGE SCALE GENOMIC DNA]</scope>
    <source>
        <strain evidence="6">CGMCC 1.15111</strain>
    </source>
</reference>
<dbReference type="InterPro" id="IPR010559">
    <property type="entry name" value="Sig_transdc_His_kin_internal"/>
</dbReference>
<evidence type="ECO:0000259" key="4">
    <source>
        <dbReference type="Pfam" id="PF12862"/>
    </source>
</evidence>
<dbReference type="PANTHER" id="PTHR34220">
    <property type="entry name" value="SENSOR HISTIDINE KINASE YPDA"/>
    <property type="match status" value="1"/>
</dbReference>
<dbReference type="Pfam" id="PF13424">
    <property type="entry name" value="TPR_12"/>
    <property type="match status" value="1"/>
</dbReference>
<name>A0ABQ3IAP4_9BACT</name>
<dbReference type="Gene3D" id="3.30.565.10">
    <property type="entry name" value="Histidine kinase-like ATPase, C-terminal domain"/>
    <property type="match status" value="1"/>
</dbReference>
<feature type="chain" id="PRO_5047401966" description="Signal transduction histidine kinase internal region domain-containing protein" evidence="2">
    <location>
        <begin position="22"/>
        <end position="637"/>
    </location>
</feature>
<sequence length="637" mass="73452">MRVWYLCLSASLFLGGFPLLGQETTEEAMMKELDSLYRVIFTFNYADDTTTINDFESFERRLSVIERRAYEQELNAPYFQARNIWFLHFKYQEMRQEATRLLDETIATAREWRDEEKEVRFVYFKGNLSFRFDDFDSAVYYFQDALSMARAMESLSLQAASINALAVCYAQLGRDMEATTYYKESYAIAQQIADKKQVLTAALNLSNVYGRLEQADSALYFGQEAYHLAIELDETSLYWSCLNALSVAHLLKGNFSQTIAYAKDLEQAVLPIGETGFLITSYLTRSKALFALGNAVEALSYAEKSRLLAIEYGAVDNEQRTLKWLVELSSYLNDFKQALHHQQRLSFLEDSLSRIAVNERLEKLAIAYETDKKQAALENLELLQAQTAQKLRFRNLMIGAIVVAGLLLVLWLVYFFKRRVEKEKIAQQKAQNELLRTQLNPHFLFNALSSIQLFLINQGQGSHALEYLSKFAKLMRRILENSRKDFVSLEEEIVTLRHYLDLQKVRFESAFDYTLDVNVEDHLSEIKIPPMFAQPFIENSLEHGISSIKNGLIAISFQQKGDTMLFKVEDNGVGLSRSAALRQNKEHVSLATKITRDRIELLKRQLKKNISFVVKDRLNETNEVVGTEVIFEIPIQF</sequence>
<evidence type="ECO:0008006" key="7">
    <source>
        <dbReference type="Google" id="ProtNLM"/>
    </source>
</evidence>
<evidence type="ECO:0000313" key="6">
    <source>
        <dbReference type="Proteomes" id="UP000658258"/>
    </source>
</evidence>
<dbReference type="InterPro" id="IPR026000">
    <property type="entry name" value="Apc5_dom"/>
</dbReference>
<feature type="domain" description="Signal transduction histidine kinase internal region" evidence="3">
    <location>
        <begin position="431"/>
        <end position="510"/>
    </location>
</feature>
<organism evidence="5 6">
    <name type="scientific">Roseivirga thermotolerans</name>
    <dbReference type="NCBI Taxonomy" id="1758176"/>
    <lineage>
        <taxon>Bacteria</taxon>
        <taxon>Pseudomonadati</taxon>
        <taxon>Bacteroidota</taxon>
        <taxon>Cytophagia</taxon>
        <taxon>Cytophagales</taxon>
        <taxon>Roseivirgaceae</taxon>
        <taxon>Roseivirga</taxon>
    </lineage>
</organism>
<dbReference type="Pfam" id="PF06580">
    <property type="entry name" value="His_kinase"/>
    <property type="match status" value="1"/>
</dbReference>
<feature type="domain" description="Anaphase-promoting complex subunit 5" evidence="4">
    <location>
        <begin position="86"/>
        <end position="116"/>
    </location>
</feature>
<dbReference type="SUPFAM" id="SSF55874">
    <property type="entry name" value="ATPase domain of HSP90 chaperone/DNA topoisomerase II/histidine kinase"/>
    <property type="match status" value="1"/>
</dbReference>
<proteinExistence type="predicted"/>
<keyword evidence="1" id="KW-1133">Transmembrane helix</keyword>
<dbReference type="PANTHER" id="PTHR34220:SF7">
    <property type="entry name" value="SENSOR HISTIDINE KINASE YPDA"/>
    <property type="match status" value="1"/>
</dbReference>